<protein>
    <submittedName>
        <fullName evidence="1">Uncharacterized protein</fullName>
    </submittedName>
</protein>
<proteinExistence type="predicted"/>
<evidence type="ECO:0000313" key="1">
    <source>
        <dbReference type="EMBL" id="KAI4381401.1"/>
    </source>
</evidence>
<keyword evidence="2" id="KW-1185">Reference proteome</keyword>
<organism evidence="1 2">
    <name type="scientific">Melastoma candidum</name>
    <dbReference type="NCBI Taxonomy" id="119954"/>
    <lineage>
        <taxon>Eukaryota</taxon>
        <taxon>Viridiplantae</taxon>
        <taxon>Streptophyta</taxon>
        <taxon>Embryophyta</taxon>
        <taxon>Tracheophyta</taxon>
        <taxon>Spermatophyta</taxon>
        <taxon>Magnoliopsida</taxon>
        <taxon>eudicotyledons</taxon>
        <taxon>Gunneridae</taxon>
        <taxon>Pentapetalae</taxon>
        <taxon>rosids</taxon>
        <taxon>malvids</taxon>
        <taxon>Myrtales</taxon>
        <taxon>Melastomataceae</taxon>
        <taxon>Melastomatoideae</taxon>
        <taxon>Melastomateae</taxon>
        <taxon>Melastoma</taxon>
    </lineage>
</organism>
<name>A0ACB9RT58_9MYRT</name>
<gene>
    <name evidence="1" type="ORF">MLD38_007473</name>
</gene>
<dbReference type="EMBL" id="CM042882">
    <property type="protein sequence ID" value="KAI4381401.1"/>
    <property type="molecule type" value="Genomic_DNA"/>
</dbReference>
<evidence type="ECO:0000313" key="2">
    <source>
        <dbReference type="Proteomes" id="UP001057402"/>
    </source>
</evidence>
<dbReference type="Proteomes" id="UP001057402">
    <property type="component" value="Chromosome 3"/>
</dbReference>
<accession>A0ACB9RT58</accession>
<sequence>MADKRYVISGLLTGGLLALVLVLVLFSGDLSTRKTLTITPALYVFGDSTVDSGNNNFLATKAKADFAPYGVDLADGSPLGRFTNGLTFADFIAQYLGLPPPPPFLSFKDPQSRKAIQTGLNFASGSCGILNHTGAISGKCLSLAEQVDSFQITVTQDSQQPGKRDPRQDHVAESVVLISMAGNDYTLGYFFNPTMTKKYDPATYTQLMIQSFMASIERIVKLGAKRFIVLGMPQIGCSAPFLLRNRGKCDEQVNKIIASYNSQITADLTKVGTDWGIRYTIIVPEKIDIRQVAAETKLKSALEPCCQVDPFGICIKDSKPCNNRDDHLIFDAVHPSQVYHRYIATNCFNGTGTCMPANVLQLCRSGG</sequence>
<comment type="caution">
    <text evidence="1">The sequence shown here is derived from an EMBL/GenBank/DDBJ whole genome shotgun (WGS) entry which is preliminary data.</text>
</comment>
<reference evidence="2" key="1">
    <citation type="journal article" date="2023" name="Front. Plant Sci.">
        <title>Chromosomal-level genome assembly of Melastoma candidum provides insights into trichome evolution.</title>
        <authorList>
            <person name="Zhong Y."/>
            <person name="Wu W."/>
            <person name="Sun C."/>
            <person name="Zou P."/>
            <person name="Liu Y."/>
            <person name="Dai S."/>
            <person name="Zhou R."/>
        </authorList>
    </citation>
    <scope>NUCLEOTIDE SEQUENCE [LARGE SCALE GENOMIC DNA]</scope>
</reference>